<dbReference type="HOGENOM" id="CLU_2149482_0_0_1"/>
<accession>A0A0D9XGL5</accession>
<dbReference type="Pfam" id="PF22992">
    <property type="entry name" value="C2CH-4th_BIRD-IDD"/>
    <property type="match status" value="1"/>
</dbReference>
<dbReference type="Proteomes" id="UP000032180">
    <property type="component" value="Chromosome 9"/>
</dbReference>
<reference evidence="3" key="3">
    <citation type="submission" date="2015-04" db="UniProtKB">
        <authorList>
            <consortium name="EnsemblPlants"/>
        </authorList>
    </citation>
    <scope>IDENTIFICATION</scope>
</reference>
<dbReference type="AlphaFoldDB" id="A0A0D9XGL5"/>
<reference evidence="3 4" key="1">
    <citation type="submission" date="2012-08" db="EMBL/GenBank/DDBJ databases">
        <title>Oryza genome evolution.</title>
        <authorList>
            <person name="Wing R.A."/>
        </authorList>
    </citation>
    <scope>NUCLEOTIDE SEQUENCE</scope>
</reference>
<proteinExistence type="predicted"/>
<evidence type="ECO:0000259" key="2">
    <source>
        <dbReference type="Pfam" id="PF22992"/>
    </source>
</evidence>
<dbReference type="EnsemblPlants" id="LPERR09G15090.1">
    <property type="protein sequence ID" value="LPERR09G15090.1"/>
    <property type="gene ID" value="LPERR09G15090"/>
</dbReference>
<dbReference type="InterPro" id="IPR055185">
    <property type="entry name" value="C2CH-4th_BIRD-IDD"/>
</dbReference>
<evidence type="ECO:0000313" key="3">
    <source>
        <dbReference type="EnsemblPlants" id="LPERR09G15090.1"/>
    </source>
</evidence>
<sequence length="112" mass="12188">MGGARRESFVTHHTFCNELVYENTRVPPIDANVYGGADNKTLTLTSTPMAAHNSPSEYSHIIIKPAPSQRRHPATSSALAVEATPGWAAPPNSITSWHRPPRAPPCSDRRCT</sequence>
<evidence type="ECO:0000313" key="4">
    <source>
        <dbReference type="Proteomes" id="UP000032180"/>
    </source>
</evidence>
<dbReference type="Gramene" id="LPERR09G15090.1">
    <property type="protein sequence ID" value="LPERR09G15090.1"/>
    <property type="gene ID" value="LPERR09G15090"/>
</dbReference>
<name>A0A0D9XGL5_9ORYZ</name>
<feature type="region of interest" description="Disordered" evidence="1">
    <location>
        <begin position="67"/>
        <end position="112"/>
    </location>
</feature>
<keyword evidence="4" id="KW-1185">Reference proteome</keyword>
<feature type="domain" description="BIRD-IDD transcription factor fourth C2HC zinc finger" evidence="2">
    <location>
        <begin position="4"/>
        <end position="28"/>
    </location>
</feature>
<organism evidence="3 4">
    <name type="scientific">Leersia perrieri</name>
    <dbReference type="NCBI Taxonomy" id="77586"/>
    <lineage>
        <taxon>Eukaryota</taxon>
        <taxon>Viridiplantae</taxon>
        <taxon>Streptophyta</taxon>
        <taxon>Embryophyta</taxon>
        <taxon>Tracheophyta</taxon>
        <taxon>Spermatophyta</taxon>
        <taxon>Magnoliopsida</taxon>
        <taxon>Liliopsida</taxon>
        <taxon>Poales</taxon>
        <taxon>Poaceae</taxon>
        <taxon>BOP clade</taxon>
        <taxon>Oryzoideae</taxon>
        <taxon>Oryzeae</taxon>
        <taxon>Oryzinae</taxon>
        <taxon>Leersia</taxon>
    </lineage>
</organism>
<protein>
    <recommendedName>
        <fullName evidence="2">BIRD-IDD transcription factor fourth C2HC zinc finger domain-containing protein</fullName>
    </recommendedName>
</protein>
<reference evidence="4" key="2">
    <citation type="submission" date="2013-12" db="EMBL/GenBank/DDBJ databases">
        <authorList>
            <person name="Yu Y."/>
            <person name="Lee S."/>
            <person name="de Baynast K."/>
            <person name="Wissotski M."/>
            <person name="Liu L."/>
            <person name="Talag J."/>
            <person name="Goicoechea J."/>
            <person name="Angelova A."/>
            <person name="Jetty R."/>
            <person name="Kudrna D."/>
            <person name="Golser W."/>
            <person name="Rivera L."/>
            <person name="Zhang J."/>
            <person name="Wing R."/>
        </authorList>
    </citation>
    <scope>NUCLEOTIDE SEQUENCE</scope>
</reference>
<evidence type="ECO:0000256" key="1">
    <source>
        <dbReference type="SAM" id="MobiDB-lite"/>
    </source>
</evidence>